<keyword evidence="3" id="KW-1185">Reference proteome</keyword>
<dbReference type="EMBL" id="AP023356">
    <property type="protein sequence ID" value="BCJ46365.1"/>
    <property type="molecule type" value="Genomic_DNA"/>
</dbReference>
<evidence type="ECO:0000313" key="2">
    <source>
        <dbReference type="EMBL" id="BCJ46365.1"/>
    </source>
</evidence>
<feature type="domain" description="Peptidoglycan binding-like" evidence="1">
    <location>
        <begin position="20"/>
        <end position="71"/>
    </location>
</feature>
<dbReference type="InterPro" id="IPR036365">
    <property type="entry name" value="PGBD-like_sf"/>
</dbReference>
<gene>
    <name evidence="2" type="ORF">Aiant_70220</name>
</gene>
<name>A0ABN6CMN2_9ACTN</name>
<dbReference type="Gene3D" id="1.10.101.10">
    <property type="entry name" value="PGBD-like superfamily/PGBD"/>
    <property type="match status" value="2"/>
</dbReference>
<dbReference type="SUPFAM" id="SSF47090">
    <property type="entry name" value="PGBD-like"/>
    <property type="match status" value="2"/>
</dbReference>
<feature type="domain" description="Peptidoglycan binding-like" evidence="1">
    <location>
        <begin position="80"/>
        <end position="136"/>
    </location>
</feature>
<reference evidence="2 3" key="1">
    <citation type="submission" date="2020-08" db="EMBL/GenBank/DDBJ databases">
        <title>Whole genome shotgun sequence of Actinoplanes ianthinogenes NBRC 13996.</title>
        <authorList>
            <person name="Komaki H."/>
            <person name="Tamura T."/>
        </authorList>
    </citation>
    <scope>NUCLEOTIDE SEQUENCE [LARGE SCALE GENOMIC DNA]</scope>
    <source>
        <strain evidence="2 3">NBRC 13996</strain>
    </source>
</reference>
<sequence>MAGTHNLWPTTRQGSTQHPVPTLQYLLQAHGHTVTVDGVFGAQTGDAVRAYQRAKGIPDNGIVCAETWQALIMDVRPGARGNAVRGVQHEFRQRRGSGADPDGVYGPVTESAVRAFQSEAGLIVDGVVGRKTWQALVCGVGSRSLQQAA</sequence>
<dbReference type="InterPro" id="IPR036366">
    <property type="entry name" value="PGBDSf"/>
</dbReference>
<evidence type="ECO:0000313" key="3">
    <source>
        <dbReference type="Proteomes" id="UP000676967"/>
    </source>
</evidence>
<organism evidence="2 3">
    <name type="scientific">Actinoplanes ianthinogenes</name>
    <dbReference type="NCBI Taxonomy" id="122358"/>
    <lineage>
        <taxon>Bacteria</taxon>
        <taxon>Bacillati</taxon>
        <taxon>Actinomycetota</taxon>
        <taxon>Actinomycetes</taxon>
        <taxon>Micromonosporales</taxon>
        <taxon>Micromonosporaceae</taxon>
        <taxon>Actinoplanes</taxon>
    </lineage>
</organism>
<proteinExistence type="predicted"/>
<protein>
    <recommendedName>
        <fullName evidence="1">Peptidoglycan binding-like domain-containing protein</fullName>
    </recommendedName>
</protein>
<dbReference type="Proteomes" id="UP000676967">
    <property type="component" value="Chromosome"/>
</dbReference>
<dbReference type="InterPro" id="IPR002477">
    <property type="entry name" value="Peptidoglycan-bd-like"/>
</dbReference>
<evidence type="ECO:0000259" key="1">
    <source>
        <dbReference type="Pfam" id="PF01471"/>
    </source>
</evidence>
<accession>A0ABN6CMN2</accession>
<dbReference type="Pfam" id="PF01471">
    <property type="entry name" value="PG_binding_1"/>
    <property type="match status" value="2"/>
</dbReference>